<reference evidence="3 4" key="1">
    <citation type="submission" date="2020-11" db="EMBL/GenBank/DDBJ databases">
        <title>Sequencing the genomes of 1000 actinobacteria strains.</title>
        <authorList>
            <person name="Klenk H.-P."/>
        </authorList>
    </citation>
    <scope>NUCLEOTIDE SEQUENCE [LARGE SCALE GENOMIC DNA]</scope>
    <source>
        <strain evidence="3 4">DSM 101692</strain>
    </source>
</reference>
<comment type="caution">
    <text evidence="3">The sequence shown here is derived from an EMBL/GenBank/DDBJ whole genome shotgun (WGS) entry which is preliminary data.</text>
</comment>
<keyword evidence="4" id="KW-1185">Reference proteome</keyword>
<keyword evidence="2" id="KW-0812">Transmembrane</keyword>
<evidence type="ECO:0000313" key="3">
    <source>
        <dbReference type="EMBL" id="MBG6064726.1"/>
    </source>
</evidence>
<evidence type="ECO:0000256" key="1">
    <source>
        <dbReference type="SAM" id="MobiDB-lite"/>
    </source>
</evidence>
<dbReference type="RefSeq" id="WP_196925879.1">
    <property type="nucleotide sequence ID" value="NZ_JADOTX010000001.1"/>
</dbReference>
<protein>
    <submittedName>
        <fullName evidence="3">Uncharacterized protein</fullName>
    </submittedName>
</protein>
<feature type="region of interest" description="Disordered" evidence="1">
    <location>
        <begin position="74"/>
        <end position="127"/>
    </location>
</feature>
<keyword evidence="2" id="KW-0472">Membrane</keyword>
<evidence type="ECO:0000256" key="2">
    <source>
        <dbReference type="SAM" id="Phobius"/>
    </source>
</evidence>
<evidence type="ECO:0000313" key="4">
    <source>
        <dbReference type="Proteomes" id="UP000614915"/>
    </source>
</evidence>
<dbReference type="Proteomes" id="UP000614915">
    <property type="component" value="Unassembled WGS sequence"/>
</dbReference>
<accession>A0ABS0JCL9</accession>
<proteinExistence type="predicted"/>
<feature type="compositionally biased region" description="Low complexity" evidence="1">
    <location>
        <begin position="95"/>
        <end position="114"/>
    </location>
</feature>
<gene>
    <name evidence="3" type="ORF">IW248_001013</name>
</gene>
<feature type="transmembrane region" description="Helical" evidence="2">
    <location>
        <begin position="40"/>
        <end position="65"/>
    </location>
</feature>
<sequence length="297" mass="30492">MGDVRGRFRDDLARHPAPPLGDLVQQAVVQGRRLRRQRRLAQFGAGGSALAMLLVVGLIAGPLGFGADDAGQPGGMTVGVPGGPVDTATPSPTDSPGGEPSGFEEGAGAEQGGAPPHRFVPPTPSTTVIDTVRIGAGPDGELLTTTPQGALELLTRLLPKGGTSGYASLASSGAGPGMPYVQVYLDRGDGPGMLRLVIYQDNLRGGPAPGTVELTEVPDNCVQNKMVTVHHGGGLRVDLMISTCLTWEGKGTSPALPVLSVKEAIEIAANPIWGTKLPAEFVINGAKRFSTLTRSNG</sequence>
<name>A0ABS0JCL9_9ACTN</name>
<keyword evidence="2" id="KW-1133">Transmembrane helix</keyword>
<dbReference type="EMBL" id="JADOTX010000001">
    <property type="protein sequence ID" value="MBG6064726.1"/>
    <property type="molecule type" value="Genomic_DNA"/>
</dbReference>
<organism evidence="3 4">
    <name type="scientific">Micromonospora ureilytica</name>
    <dbReference type="NCBI Taxonomy" id="709868"/>
    <lineage>
        <taxon>Bacteria</taxon>
        <taxon>Bacillati</taxon>
        <taxon>Actinomycetota</taxon>
        <taxon>Actinomycetes</taxon>
        <taxon>Micromonosporales</taxon>
        <taxon>Micromonosporaceae</taxon>
        <taxon>Micromonospora</taxon>
    </lineage>
</organism>